<evidence type="ECO:0000256" key="4">
    <source>
        <dbReference type="ARBA" id="ARBA00023241"/>
    </source>
</evidence>
<dbReference type="Gene3D" id="1.10.890.20">
    <property type="match status" value="1"/>
</dbReference>
<dbReference type="SUPFAM" id="SSF54626">
    <property type="entry name" value="Chalcone isomerase"/>
    <property type="match status" value="1"/>
</dbReference>
<reference evidence="9 10" key="1">
    <citation type="journal article" date="2018" name="Mol. Plant">
        <title>The genome of Artemisia annua provides insight into the evolution of Asteraceae family and artemisinin biosynthesis.</title>
        <authorList>
            <person name="Shen Q."/>
            <person name="Zhang L."/>
            <person name="Liao Z."/>
            <person name="Wang S."/>
            <person name="Yan T."/>
            <person name="Shi P."/>
            <person name="Liu M."/>
            <person name="Fu X."/>
            <person name="Pan Q."/>
            <person name="Wang Y."/>
            <person name="Lv Z."/>
            <person name="Lu X."/>
            <person name="Zhang F."/>
            <person name="Jiang W."/>
            <person name="Ma Y."/>
            <person name="Chen M."/>
            <person name="Hao X."/>
            <person name="Li L."/>
            <person name="Tang Y."/>
            <person name="Lv G."/>
            <person name="Zhou Y."/>
            <person name="Sun X."/>
            <person name="Brodelius P.E."/>
            <person name="Rose J.K.C."/>
            <person name="Tang K."/>
        </authorList>
    </citation>
    <scope>NUCLEOTIDE SEQUENCE [LARGE SCALE GENOMIC DNA]</scope>
    <source>
        <strain evidence="10">cv. Huhao1</strain>
        <tissue evidence="9">Leaf</tissue>
    </source>
</reference>
<evidence type="ECO:0000256" key="6">
    <source>
        <dbReference type="ARBA" id="ARBA00034056"/>
    </source>
</evidence>
<accession>A0A2U1LDY2</accession>
<keyword evidence="10" id="KW-1185">Reference proteome</keyword>
<dbReference type="EMBL" id="PKPP01009916">
    <property type="protein sequence ID" value="PWA47193.1"/>
    <property type="molecule type" value="Genomic_DNA"/>
</dbReference>
<dbReference type="GO" id="GO:0009813">
    <property type="term" value="P:flavonoid biosynthetic process"/>
    <property type="evidence" value="ECO:0007669"/>
    <property type="project" value="UniProtKB-UniPathway"/>
</dbReference>
<dbReference type="PANTHER" id="PTHR28039">
    <property type="entry name" value="CHALCONE--FLAVONONE ISOMERASE 1-RELATED"/>
    <property type="match status" value="1"/>
</dbReference>
<proteinExistence type="inferred from homology"/>
<organism evidence="9 10">
    <name type="scientific">Artemisia annua</name>
    <name type="common">Sweet wormwood</name>
    <dbReference type="NCBI Taxonomy" id="35608"/>
    <lineage>
        <taxon>Eukaryota</taxon>
        <taxon>Viridiplantae</taxon>
        <taxon>Streptophyta</taxon>
        <taxon>Embryophyta</taxon>
        <taxon>Tracheophyta</taxon>
        <taxon>Spermatophyta</taxon>
        <taxon>Magnoliopsida</taxon>
        <taxon>eudicotyledons</taxon>
        <taxon>Gunneridae</taxon>
        <taxon>Pentapetalae</taxon>
        <taxon>asterids</taxon>
        <taxon>campanulids</taxon>
        <taxon>Asterales</taxon>
        <taxon>Asteraceae</taxon>
        <taxon>Asteroideae</taxon>
        <taxon>Anthemideae</taxon>
        <taxon>Artemisiinae</taxon>
        <taxon>Artemisia</taxon>
    </lineage>
</organism>
<protein>
    <recommendedName>
        <fullName evidence="7">Chalcone-flavonone isomerase family protein</fullName>
    </recommendedName>
</protein>
<evidence type="ECO:0000256" key="3">
    <source>
        <dbReference type="ARBA" id="ARBA00023235"/>
    </source>
</evidence>
<comment type="function">
    <text evidence="5">Catalyzes the intramolecular cyclization of bicyclic chalcones into tricyclic (S)-flavanones. Responsible for the isomerization of 4,2',4',6'-tetrahydroxychalcone (also termed chalcone) into naringenin.</text>
</comment>
<dbReference type="InterPro" id="IPR044164">
    <property type="entry name" value="CFI"/>
</dbReference>
<dbReference type="Proteomes" id="UP000245207">
    <property type="component" value="Unassembled WGS sequence"/>
</dbReference>
<evidence type="ECO:0000256" key="5">
    <source>
        <dbReference type="ARBA" id="ARBA00025429"/>
    </source>
</evidence>
<sequence>MASSTGVQVESIFHPPTFKPPSATNTLLLAGAGARYIEKEGKVIKVTAVSVYLEDKGIQSLAAKWKGKTPAALMDSDYFYNDIVNGPFEKLTQISMLIPIPGKSFSETISQLWVEILKANGTYTDADVTNIVKFLNALKDESFAPGASILFTSSPAGSVTVNLVKDGIISEAAIVVFENEKWGATVMESVIGKNGVSQEAKQSLASRVPDLLN</sequence>
<gene>
    <name evidence="9" type="ORF">CTI12_AA499330</name>
</gene>
<dbReference type="InterPro" id="IPR036298">
    <property type="entry name" value="Chalcone_isomerase_sf"/>
</dbReference>
<keyword evidence="3 9" id="KW-0413">Isomerase</keyword>
<comment type="catalytic activity">
    <reaction evidence="6">
        <text>a chalcone = a flavanone.</text>
        <dbReference type="EC" id="5.5.1.6"/>
    </reaction>
</comment>
<dbReference type="Pfam" id="PF02431">
    <property type="entry name" value="Chalcone"/>
    <property type="match status" value="1"/>
</dbReference>
<comment type="similarity">
    <text evidence="2 7">Belongs to the chalcone isomerase family.</text>
</comment>
<evidence type="ECO:0000256" key="7">
    <source>
        <dbReference type="RuleBase" id="RU361158"/>
    </source>
</evidence>
<evidence type="ECO:0000259" key="8">
    <source>
        <dbReference type="Pfam" id="PF02431"/>
    </source>
</evidence>
<feature type="domain" description="Chalcone isomerase" evidence="8">
    <location>
        <begin position="9"/>
        <end position="210"/>
    </location>
</feature>
<evidence type="ECO:0000313" key="10">
    <source>
        <dbReference type="Proteomes" id="UP000245207"/>
    </source>
</evidence>
<dbReference type="STRING" id="35608.A0A2U1LDY2"/>
<dbReference type="OrthoDB" id="1903537at2759"/>
<dbReference type="GO" id="GO:0045430">
    <property type="term" value="F:chalcone isomerase activity"/>
    <property type="evidence" value="ECO:0007669"/>
    <property type="project" value="UniProtKB-EC"/>
</dbReference>
<dbReference type="AlphaFoldDB" id="A0A2U1LDY2"/>
<dbReference type="Gene3D" id="3.50.70.10">
    <property type="match status" value="1"/>
</dbReference>
<dbReference type="InterPro" id="IPR016089">
    <property type="entry name" value="Chalcone_isomerase_bundle_sf"/>
</dbReference>
<comment type="caution">
    <text evidence="9">The sequence shown here is derived from an EMBL/GenBank/DDBJ whole genome shotgun (WGS) entry which is preliminary data.</text>
</comment>
<evidence type="ECO:0000256" key="2">
    <source>
        <dbReference type="ARBA" id="ARBA00007166"/>
    </source>
</evidence>
<dbReference type="InterPro" id="IPR016087">
    <property type="entry name" value="Chalcone_isomerase"/>
</dbReference>
<name>A0A2U1LDY2_ARTAN</name>
<dbReference type="UniPathway" id="UPA00154"/>
<evidence type="ECO:0000313" key="9">
    <source>
        <dbReference type="EMBL" id="PWA47193.1"/>
    </source>
</evidence>
<dbReference type="InterPro" id="IPR016088">
    <property type="entry name" value="Chalcone_isomerase_3-sand"/>
</dbReference>
<comment type="pathway">
    <text evidence="1">Secondary metabolite biosynthesis; flavonoid biosynthesis.</text>
</comment>
<dbReference type="PANTHER" id="PTHR28039:SF8">
    <property type="entry name" value="CHALCONE--FLAVANONE ISOMERASE 1-RELATED"/>
    <property type="match status" value="1"/>
</dbReference>
<evidence type="ECO:0000256" key="1">
    <source>
        <dbReference type="ARBA" id="ARBA00004966"/>
    </source>
</evidence>
<keyword evidence="4" id="KW-0284">Flavonoid biosynthesis</keyword>